<dbReference type="RefSeq" id="XP_067067017.1">
    <property type="nucleotide sequence ID" value="XM_067211397.1"/>
</dbReference>
<dbReference type="Proteomes" id="UP000186804">
    <property type="component" value="Unassembled WGS sequence"/>
</dbReference>
<accession>A0A1J4MEH3</accession>
<protein>
    <recommendedName>
        <fullName evidence="4">Proteasome subunit alpha type</fullName>
    </recommendedName>
</protein>
<evidence type="ECO:0000313" key="7">
    <source>
        <dbReference type="Proteomes" id="UP000186804"/>
    </source>
</evidence>
<dbReference type="InterPro" id="IPR050115">
    <property type="entry name" value="Proteasome_alpha"/>
</dbReference>
<dbReference type="InterPro" id="IPR000426">
    <property type="entry name" value="Proteasome_asu_N"/>
</dbReference>
<evidence type="ECO:0000256" key="1">
    <source>
        <dbReference type="ARBA" id="ARBA00022490"/>
    </source>
</evidence>
<evidence type="ECO:0000256" key="3">
    <source>
        <dbReference type="PROSITE-ProRule" id="PRU00808"/>
    </source>
</evidence>
<dbReference type="SMART" id="SM00948">
    <property type="entry name" value="Proteasome_A_N"/>
    <property type="match status" value="1"/>
</dbReference>
<dbReference type="FunFam" id="3.60.20.10:FF:000004">
    <property type="entry name" value="Proteasome subunit alpha type-4"/>
    <property type="match status" value="1"/>
</dbReference>
<dbReference type="InterPro" id="IPR023332">
    <property type="entry name" value="Proteasome_alpha-type"/>
</dbReference>
<comment type="subunit">
    <text evidence="4">The 26S proteasome consists of a 20S proteasome core and two 19S regulatory subunits.</text>
</comment>
<dbReference type="GO" id="GO:0019773">
    <property type="term" value="C:proteasome core complex, alpha-subunit complex"/>
    <property type="evidence" value="ECO:0007669"/>
    <property type="project" value="UniProtKB-UniRule"/>
</dbReference>
<name>A0A1J4MEH3_9CRYT</name>
<dbReference type="PANTHER" id="PTHR11599">
    <property type="entry name" value="PROTEASOME SUBUNIT ALPHA/BETA"/>
    <property type="match status" value="1"/>
</dbReference>
<evidence type="ECO:0000256" key="4">
    <source>
        <dbReference type="RuleBase" id="RU000551"/>
    </source>
</evidence>
<dbReference type="SUPFAM" id="SSF56235">
    <property type="entry name" value="N-terminal nucleophile aminohydrolases (Ntn hydrolases)"/>
    <property type="match status" value="1"/>
</dbReference>
<dbReference type="GO" id="GO:0006511">
    <property type="term" value="P:ubiquitin-dependent protein catabolic process"/>
    <property type="evidence" value="ECO:0007669"/>
    <property type="project" value="InterPro"/>
</dbReference>
<dbReference type="CDD" id="cd03750">
    <property type="entry name" value="proteasome_alpha_type_2"/>
    <property type="match status" value="1"/>
</dbReference>
<dbReference type="GO" id="GO:0005737">
    <property type="term" value="C:cytoplasm"/>
    <property type="evidence" value="ECO:0007669"/>
    <property type="project" value="UniProtKB-SubCell"/>
</dbReference>
<dbReference type="AlphaFoldDB" id="A0A1J4MEH3"/>
<dbReference type="InterPro" id="IPR029055">
    <property type="entry name" value="Ntn_hydrolases_N"/>
</dbReference>
<dbReference type="OrthoDB" id="431557at2759"/>
<comment type="caution">
    <text evidence="6">The sequence shown here is derived from an EMBL/GenBank/DDBJ whole genome shotgun (WGS) entry which is preliminary data.</text>
</comment>
<reference evidence="6 7" key="1">
    <citation type="submission" date="2016-10" db="EMBL/GenBank/DDBJ databases">
        <title>Reductive evolution of mitochondrial metabolism and differential evolution of invasion-related proteins in Cryptosporidium.</title>
        <authorList>
            <person name="Liu S."/>
            <person name="Roellig D.M."/>
            <person name="Guo Y."/>
            <person name="Li N."/>
            <person name="Frace M.A."/>
            <person name="Tang K."/>
            <person name="Zhang L."/>
            <person name="Feng Y."/>
            <person name="Xiao L."/>
        </authorList>
    </citation>
    <scope>NUCLEOTIDE SEQUENCE [LARGE SCALE GENOMIC DNA]</scope>
    <source>
        <strain evidence="6">30847</strain>
    </source>
</reference>
<dbReference type="Pfam" id="PF10584">
    <property type="entry name" value="Proteasome_A_N"/>
    <property type="match status" value="1"/>
</dbReference>
<comment type="subcellular location">
    <subcellularLocation>
        <location evidence="4">Cytoplasm</location>
    </subcellularLocation>
    <subcellularLocation>
        <location evidence="4">Nucleus</location>
    </subcellularLocation>
</comment>
<proteinExistence type="inferred from homology"/>
<feature type="domain" description="Proteasome alpha-type subunits" evidence="5">
    <location>
        <begin position="5"/>
        <end position="27"/>
    </location>
</feature>
<evidence type="ECO:0000313" key="6">
    <source>
        <dbReference type="EMBL" id="OII72630.1"/>
    </source>
</evidence>
<keyword evidence="2 3" id="KW-0647">Proteasome</keyword>
<dbReference type="InterPro" id="IPR001353">
    <property type="entry name" value="Proteasome_sua/b"/>
</dbReference>
<dbReference type="PROSITE" id="PS51475">
    <property type="entry name" value="PROTEASOME_ALPHA_2"/>
    <property type="match status" value="1"/>
</dbReference>
<dbReference type="GeneID" id="92365343"/>
<dbReference type="Pfam" id="PF00227">
    <property type="entry name" value="Proteasome"/>
    <property type="match status" value="1"/>
</dbReference>
<dbReference type="EMBL" id="LRBS01000111">
    <property type="protein sequence ID" value="OII72630.1"/>
    <property type="molecule type" value="Genomic_DNA"/>
</dbReference>
<gene>
    <name evidence="6" type="ORF">cand_011580</name>
</gene>
<keyword evidence="4" id="KW-0539">Nucleus</keyword>
<dbReference type="Gene3D" id="3.60.20.10">
    <property type="entry name" value="Glutamine Phosphoribosylpyrophosphate, subunit 1, domain 1"/>
    <property type="match status" value="1"/>
</dbReference>
<sequence>MDSDYSFSLTTFSPSGKLVQIEYALNAVNNHGRPALGIKAKNGVVIASEKKVSTALIEQNSIRKIEYITKGIGCCFAGMPADFRVILKRSRKVAQRYFATYHEEIPVNELVREVAAVMQEFTQSGGVRPFGISLLVAGFDHRKEPKLYQIDPSGAYFSWKASAIGKDMQNAKSFLEKRYNSEIEIEDAIHTALLTLKECFEGAMNENNVEIGYIGENKIFTTLSSEEIKDYLGEVE</sequence>
<comment type="similarity">
    <text evidence="3 4">Belongs to the peptidase T1A family.</text>
</comment>
<evidence type="ECO:0000256" key="2">
    <source>
        <dbReference type="ARBA" id="ARBA00022942"/>
    </source>
</evidence>
<keyword evidence="7" id="KW-1185">Reference proteome</keyword>
<dbReference type="PROSITE" id="PS00388">
    <property type="entry name" value="PROTEASOME_ALPHA_1"/>
    <property type="match status" value="1"/>
</dbReference>
<organism evidence="6 7">
    <name type="scientific">Cryptosporidium andersoni</name>
    <dbReference type="NCBI Taxonomy" id="117008"/>
    <lineage>
        <taxon>Eukaryota</taxon>
        <taxon>Sar</taxon>
        <taxon>Alveolata</taxon>
        <taxon>Apicomplexa</taxon>
        <taxon>Conoidasida</taxon>
        <taxon>Coccidia</taxon>
        <taxon>Eucoccidiorida</taxon>
        <taxon>Eimeriorina</taxon>
        <taxon>Cryptosporidiidae</taxon>
        <taxon>Cryptosporidium</taxon>
    </lineage>
</organism>
<dbReference type="VEuPathDB" id="CryptoDB:cand_011580"/>
<keyword evidence="1 4" id="KW-0963">Cytoplasm</keyword>
<evidence type="ECO:0000259" key="5">
    <source>
        <dbReference type="PROSITE" id="PS00388"/>
    </source>
</evidence>
<dbReference type="GO" id="GO:0005634">
    <property type="term" value="C:nucleus"/>
    <property type="evidence" value="ECO:0007669"/>
    <property type="project" value="UniProtKB-SubCell"/>
</dbReference>
<dbReference type="NCBIfam" id="NF003075">
    <property type="entry name" value="PRK03996.1"/>
    <property type="match status" value="1"/>
</dbReference>